<dbReference type="Proteomes" id="UP000270299">
    <property type="component" value="Unassembled WGS sequence"/>
</dbReference>
<reference evidence="1 2" key="1">
    <citation type="submission" date="2018-10" db="EMBL/GenBank/DDBJ databases">
        <authorList>
            <person name="Li J."/>
        </authorList>
    </citation>
    <scope>NUCLEOTIDE SEQUENCE [LARGE SCALE GENOMIC DNA]</scope>
    <source>
        <strain evidence="1 2">CCTCC AB209002</strain>
    </source>
</reference>
<evidence type="ECO:0000313" key="2">
    <source>
        <dbReference type="Proteomes" id="UP000270299"/>
    </source>
</evidence>
<evidence type="ECO:0000313" key="1">
    <source>
        <dbReference type="EMBL" id="RLP73097.1"/>
    </source>
</evidence>
<organism evidence="1 2">
    <name type="scientific">Mycetocola manganoxydans</name>
    <dbReference type="NCBI Taxonomy" id="699879"/>
    <lineage>
        <taxon>Bacteria</taxon>
        <taxon>Bacillati</taxon>
        <taxon>Actinomycetota</taxon>
        <taxon>Actinomycetes</taxon>
        <taxon>Micrococcales</taxon>
        <taxon>Microbacteriaceae</taxon>
        <taxon>Mycetocola</taxon>
    </lineage>
</organism>
<dbReference type="AlphaFoldDB" id="A0A3L6ZYU3"/>
<proteinExistence type="predicted"/>
<accession>A0A3L6ZYU3</accession>
<protein>
    <submittedName>
        <fullName evidence="1">Uncharacterized protein</fullName>
    </submittedName>
</protein>
<dbReference type="EMBL" id="RCUV01000003">
    <property type="protein sequence ID" value="RLP73097.1"/>
    <property type="molecule type" value="Genomic_DNA"/>
</dbReference>
<keyword evidence="2" id="KW-1185">Reference proteome</keyword>
<sequence>MRTGDAENETDALERLRDIRSLLEELQKDPATLAAVREAIGNGIGWEAIAEAACLKPAAAKWRWQGTDADIAERHEAGRKRAARPSNVPTDLPGLSVGEAAARFGVSSQAIYLRITRGQLRAETVELADGRSYKRVFPDDSPAS</sequence>
<gene>
    <name evidence="1" type="ORF">D9V29_03590</name>
</gene>
<comment type="caution">
    <text evidence="1">The sequence shown here is derived from an EMBL/GenBank/DDBJ whole genome shotgun (WGS) entry which is preliminary data.</text>
</comment>
<name>A0A3L6ZYU3_9MICO</name>